<keyword evidence="4" id="KW-1185">Reference proteome</keyword>
<evidence type="ECO:0000313" key="4">
    <source>
        <dbReference type="Proteomes" id="UP001597083"/>
    </source>
</evidence>
<dbReference type="SUPFAM" id="SSF75304">
    <property type="entry name" value="Amidase signature (AS) enzymes"/>
    <property type="match status" value="1"/>
</dbReference>
<dbReference type="Pfam" id="PF01425">
    <property type="entry name" value="Amidase"/>
    <property type="match status" value="1"/>
</dbReference>
<protein>
    <submittedName>
        <fullName evidence="3">Amidase family protein</fullName>
    </submittedName>
</protein>
<feature type="non-terminal residue" evidence="3">
    <location>
        <position position="282"/>
    </location>
</feature>
<dbReference type="Gene3D" id="3.90.1300.10">
    <property type="entry name" value="Amidase signature (AS) domain"/>
    <property type="match status" value="1"/>
</dbReference>
<dbReference type="Proteomes" id="UP001597083">
    <property type="component" value="Unassembled WGS sequence"/>
</dbReference>
<accession>A0ABW3CJX8</accession>
<dbReference type="EMBL" id="JBHTIR010002833">
    <property type="protein sequence ID" value="MFD0854292.1"/>
    <property type="molecule type" value="Genomic_DNA"/>
</dbReference>
<evidence type="ECO:0000256" key="1">
    <source>
        <dbReference type="ARBA" id="ARBA00009199"/>
    </source>
</evidence>
<evidence type="ECO:0000259" key="2">
    <source>
        <dbReference type="Pfam" id="PF01425"/>
    </source>
</evidence>
<comment type="similarity">
    <text evidence="1">Belongs to the amidase family.</text>
</comment>
<dbReference type="InterPro" id="IPR023631">
    <property type="entry name" value="Amidase_dom"/>
</dbReference>
<name>A0ABW3CJX8_9ACTN</name>
<feature type="domain" description="Amidase" evidence="2">
    <location>
        <begin position="2"/>
        <end position="282"/>
    </location>
</feature>
<dbReference type="InterPro" id="IPR036928">
    <property type="entry name" value="AS_sf"/>
</dbReference>
<feature type="non-terminal residue" evidence="3">
    <location>
        <position position="1"/>
    </location>
</feature>
<proteinExistence type="inferred from homology"/>
<dbReference type="PANTHER" id="PTHR11895:SF7">
    <property type="entry name" value="GLUTAMYL-TRNA(GLN) AMIDOTRANSFERASE SUBUNIT A, MITOCHONDRIAL"/>
    <property type="match status" value="1"/>
</dbReference>
<comment type="caution">
    <text evidence="3">The sequence shown here is derived from an EMBL/GenBank/DDBJ whole genome shotgun (WGS) entry which is preliminary data.</text>
</comment>
<evidence type="ECO:0000313" key="3">
    <source>
        <dbReference type="EMBL" id="MFD0854292.1"/>
    </source>
</evidence>
<sequence length="282" mass="29874">MGPLALGTDGGGSVRIPASFTGTFTLKPTYGLIPHHPASPFGTLAHIGPMTWTVEDAALLLDVITGFDSRDWSALATPREPFSALASRALSGGSGGSSPQNDADVSGLRVAYSPDLGYVNVDPEVAALVDAAAQTFADLGAKVERVDPGFTDPVEDFEILWFAGAAKVVQHLSPEERDMLDPGLREVCDMGDEYSATTYLAATATRMELGRIMGRFHEEYDLLLTPTMPIPPFEAGRAAPSTGPYAVEGARWTSWTQFTYPFNMTQQPAASVPCGFTGAGLP</sequence>
<organism evidence="3 4">
    <name type="scientific">Actinomadura adrarensis</name>
    <dbReference type="NCBI Taxonomy" id="1819600"/>
    <lineage>
        <taxon>Bacteria</taxon>
        <taxon>Bacillati</taxon>
        <taxon>Actinomycetota</taxon>
        <taxon>Actinomycetes</taxon>
        <taxon>Streptosporangiales</taxon>
        <taxon>Thermomonosporaceae</taxon>
        <taxon>Actinomadura</taxon>
    </lineage>
</organism>
<reference evidence="4" key="1">
    <citation type="journal article" date="2019" name="Int. J. Syst. Evol. Microbiol.">
        <title>The Global Catalogue of Microorganisms (GCM) 10K type strain sequencing project: providing services to taxonomists for standard genome sequencing and annotation.</title>
        <authorList>
            <consortium name="The Broad Institute Genomics Platform"/>
            <consortium name="The Broad Institute Genome Sequencing Center for Infectious Disease"/>
            <person name="Wu L."/>
            <person name="Ma J."/>
        </authorList>
    </citation>
    <scope>NUCLEOTIDE SEQUENCE [LARGE SCALE GENOMIC DNA]</scope>
    <source>
        <strain evidence="4">JCM 31696</strain>
    </source>
</reference>
<dbReference type="PANTHER" id="PTHR11895">
    <property type="entry name" value="TRANSAMIDASE"/>
    <property type="match status" value="1"/>
</dbReference>
<dbReference type="InterPro" id="IPR000120">
    <property type="entry name" value="Amidase"/>
</dbReference>
<gene>
    <name evidence="3" type="ORF">ACFQ07_18785</name>
</gene>